<feature type="region of interest" description="Disordered" evidence="1">
    <location>
        <begin position="397"/>
        <end position="424"/>
    </location>
</feature>
<feature type="domain" description="DUF936" evidence="2">
    <location>
        <begin position="4"/>
        <end position="121"/>
    </location>
</feature>
<feature type="region of interest" description="Disordered" evidence="1">
    <location>
        <begin position="245"/>
        <end position="305"/>
    </location>
</feature>
<feature type="region of interest" description="Disordered" evidence="1">
    <location>
        <begin position="611"/>
        <end position="634"/>
    </location>
</feature>
<feature type="region of interest" description="Disordered" evidence="1">
    <location>
        <begin position="338"/>
        <end position="372"/>
    </location>
</feature>
<dbReference type="Pfam" id="PF06075">
    <property type="entry name" value="DUF936"/>
    <property type="match status" value="1"/>
</dbReference>
<sequence length="743" mass="81686">MASLAPGILLKLLQSMNSNTRPTGDHRSAILQVTGIVPALAGSDLRPNQGFYVQISDSLNSTYVCLSERDTDLILTNRLQLGQFIYLERLEFSTPLPRAAGIRPVAGRQRQAFVGAPEPLIARGSKRDFVIQPVPASDYSLDPIAVYLNNKRLNDYDDDDVAEAVTKQRPAVYLNNKRLNDYDDDDVAAAVTKERPAVYLNNKRLNDYDDDVAAAAVTKERPAVYLNNKRLDNYDDDVAAVAVTKERPALAPVNQNRNERTKQTPQRFSSPASAKQRPVSAGKKKNSSVERDPSPAVSAKWRRSASPVPSKCVVPSLAAAREENRKVAREAAIVVPSRYRQPSPNGRKVMPSPSGRRLSISPGRRLSSGFKEASGKKKMAAIAAGISKVSEALVGSSAKNGNRKNWDEPDGSVQSEHKEKKKTDLQGILRTQAAMTRRLSDANRRKSDASACEEKAKSCSSASSLVEEEEVSAFEGLGITYHDRKWTDGSVPLDSISGDLARLAKEALHRRNFAAKAAARALEEANANECIIRCLSKFAELSSASKQENPLRIINKFLTIYGDVTKYSQIVSEDSFRSSSDQRSPVSLWVEAALATNLEVVSLVKSQNSLESPSSVKKQTSPRLSPGPSTKTDNIVGMWTDKDGRKETAKFAVNVRSEMQTWFIGFVEESLDNKNARPLDGSSIAAVLSQLKQVNEWLDRVVSDQENQITTMHLTDKIERLKRKIYGFVIHHVGSTFDNSASS</sequence>
<dbReference type="PANTHER" id="PTHR31928:SF29">
    <property type="entry name" value="BNAANNG29710D PROTEIN"/>
    <property type="match status" value="1"/>
</dbReference>
<protein>
    <submittedName>
        <fullName evidence="5">Uncharacterized protein LOC108820209</fullName>
    </submittedName>
</protein>
<dbReference type="KEGG" id="rsz:108820209"/>
<organism evidence="4 5">
    <name type="scientific">Raphanus sativus</name>
    <name type="common">Radish</name>
    <name type="synonym">Raphanus raphanistrum var. sativus</name>
    <dbReference type="NCBI Taxonomy" id="3726"/>
    <lineage>
        <taxon>Eukaryota</taxon>
        <taxon>Viridiplantae</taxon>
        <taxon>Streptophyta</taxon>
        <taxon>Embryophyta</taxon>
        <taxon>Tracheophyta</taxon>
        <taxon>Spermatophyta</taxon>
        <taxon>Magnoliopsida</taxon>
        <taxon>eudicotyledons</taxon>
        <taxon>Gunneridae</taxon>
        <taxon>Pentapetalae</taxon>
        <taxon>rosids</taxon>
        <taxon>malvids</taxon>
        <taxon>Brassicales</taxon>
        <taxon>Brassicaceae</taxon>
        <taxon>Brassiceae</taxon>
        <taxon>Raphanus</taxon>
    </lineage>
</organism>
<feature type="compositionally biased region" description="Polar residues" evidence="1">
    <location>
        <begin position="611"/>
        <end position="633"/>
    </location>
</feature>
<dbReference type="InterPro" id="IPR010341">
    <property type="entry name" value="DUF936_pln"/>
</dbReference>
<dbReference type="InterPro" id="IPR049172">
    <property type="entry name" value="DUF6857_pln"/>
</dbReference>
<evidence type="ECO:0000313" key="4">
    <source>
        <dbReference type="Proteomes" id="UP000504610"/>
    </source>
</evidence>
<evidence type="ECO:0000259" key="3">
    <source>
        <dbReference type="Pfam" id="PF21647"/>
    </source>
</evidence>
<dbReference type="InterPro" id="IPR048297">
    <property type="entry name" value="DUF936_dom_pln"/>
</dbReference>
<evidence type="ECO:0000256" key="1">
    <source>
        <dbReference type="SAM" id="MobiDB-lite"/>
    </source>
</evidence>
<dbReference type="Proteomes" id="UP000504610">
    <property type="component" value="Chromosome 8"/>
</dbReference>
<feature type="compositionally biased region" description="Polar residues" evidence="1">
    <location>
        <begin position="263"/>
        <end position="273"/>
    </location>
</feature>
<evidence type="ECO:0000313" key="5">
    <source>
        <dbReference type="RefSeq" id="XP_056849230.1"/>
    </source>
</evidence>
<feature type="domain" description="DUF6857" evidence="3">
    <location>
        <begin position="480"/>
        <end position="739"/>
    </location>
</feature>
<keyword evidence="4" id="KW-1185">Reference proteome</keyword>
<evidence type="ECO:0000259" key="2">
    <source>
        <dbReference type="Pfam" id="PF06075"/>
    </source>
</evidence>
<gene>
    <name evidence="5" type="primary">LOC108820209</name>
</gene>
<dbReference type="Pfam" id="PF21647">
    <property type="entry name" value="DUF6857"/>
    <property type="match status" value="1"/>
</dbReference>
<name>A0A9W3CCH7_RAPSA</name>
<dbReference type="GeneID" id="108820209"/>
<dbReference type="OrthoDB" id="1918502at2759"/>
<reference evidence="4" key="1">
    <citation type="journal article" date="2019" name="Database">
        <title>The radish genome database (RadishGD): an integrated information resource for radish genomics.</title>
        <authorList>
            <person name="Yu H.J."/>
            <person name="Baek S."/>
            <person name="Lee Y.J."/>
            <person name="Cho A."/>
            <person name="Mun J.H."/>
        </authorList>
    </citation>
    <scope>NUCLEOTIDE SEQUENCE [LARGE SCALE GENOMIC DNA]</scope>
    <source>
        <strain evidence="4">cv. WK10039</strain>
    </source>
</reference>
<proteinExistence type="predicted"/>
<dbReference type="AlphaFoldDB" id="A0A9W3CCH7"/>
<dbReference type="PANTHER" id="PTHR31928">
    <property type="entry name" value="EXPRESSED PROTEIN"/>
    <property type="match status" value="1"/>
</dbReference>
<feature type="compositionally biased region" description="Basic and acidic residues" evidence="1">
    <location>
        <begin position="415"/>
        <end position="424"/>
    </location>
</feature>
<reference evidence="5" key="2">
    <citation type="submission" date="2025-08" db="UniProtKB">
        <authorList>
            <consortium name="RefSeq"/>
        </authorList>
    </citation>
    <scope>IDENTIFICATION</scope>
    <source>
        <tissue evidence="5">Leaf</tissue>
    </source>
</reference>
<accession>A0A9W3CCH7</accession>
<dbReference type="RefSeq" id="XP_056849230.1">
    <property type="nucleotide sequence ID" value="XM_056993250.1"/>
</dbReference>